<feature type="non-terminal residue" evidence="1">
    <location>
        <position position="1"/>
    </location>
</feature>
<keyword evidence="2" id="KW-1185">Reference proteome</keyword>
<gene>
    <name evidence="1" type="ORF">RPERSI_LOCUS11754</name>
</gene>
<feature type="non-terminal residue" evidence="1">
    <location>
        <position position="306"/>
    </location>
</feature>
<proteinExistence type="predicted"/>
<dbReference type="EMBL" id="CAJVQC010024493">
    <property type="protein sequence ID" value="CAG8726662.1"/>
    <property type="molecule type" value="Genomic_DNA"/>
</dbReference>
<comment type="caution">
    <text evidence="1">The sequence shown here is derived from an EMBL/GenBank/DDBJ whole genome shotgun (WGS) entry which is preliminary data.</text>
</comment>
<accession>A0ACA9PWI4</accession>
<evidence type="ECO:0000313" key="2">
    <source>
        <dbReference type="Proteomes" id="UP000789920"/>
    </source>
</evidence>
<reference evidence="1" key="1">
    <citation type="submission" date="2021-06" db="EMBL/GenBank/DDBJ databases">
        <authorList>
            <person name="Kallberg Y."/>
            <person name="Tangrot J."/>
            <person name="Rosling A."/>
        </authorList>
    </citation>
    <scope>NUCLEOTIDE SEQUENCE</scope>
    <source>
        <strain evidence="1">MA461A</strain>
    </source>
</reference>
<organism evidence="1 2">
    <name type="scientific">Racocetra persica</name>
    <dbReference type="NCBI Taxonomy" id="160502"/>
    <lineage>
        <taxon>Eukaryota</taxon>
        <taxon>Fungi</taxon>
        <taxon>Fungi incertae sedis</taxon>
        <taxon>Mucoromycota</taxon>
        <taxon>Glomeromycotina</taxon>
        <taxon>Glomeromycetes</taxon>
        <taxon>Diversisporales</taxon>
        <taxon>Gigasporaceae</taxon>
        <taxon>Racocetra</taxon>
    </lineage>
</organism>
<dbReference type="Proteomes" id="UP000789920">
    <property type="component" value="Unassembled WGS sequence"/>
</dbReference>
<name>A0ACA9PWI4_9GLOM</name>
<evidence type="ECO:0000313" key="1">
    <source>
        <dbReference type="EMBL" id="CAG8726662.1"/>
    </source>
</evidence>
<sequence>KFLNDNFPKSAEGRVFHIGLKPGEIANRIIAVGDLSRAKLFLRWLDADTPIFKLKSRRGFLTITGKYKGVPVSIAGIRMGLPMMDFFVREARSIIDGPMIIIRLETCGAIGKATGGDVIIAEGSFLVTRNYDYLTFESKETIIQDCERNNQDYEIRMKEQPYSISEVIYDDKDICNLIRKQLINSGISNSQVFQGLNETTDSFYSSQGRLDENFVDYNKELIKSICIKYPEVGSLEMETFMLYFLAKCSTDAPYRSHRKVSNELKKEQKTKTWVDPDRASYLERIVGEAVLKALIEVKLDEEHIGD</sequence>
<protein>
    <submittedName>
        <fullName evidence="1">27999_t:CDS:1</fullName>
    </submittedName>
</protein>